<dbReference type="AlphaFoldDB" id="A0A0N5AG38"/>
<protein>
    <submittedName>
        <fullName evidence="2">Ovule protein</fullName>
    </submittedName>
</protein>
<sequence>MKPMEVMEKSSFGTTCKVQQLCYSYKVLNDLYSVGESRFELHRRVYNHHAVRSCEDL</sequence>
<reference evidence="2" key="1">
    <citation type="submission" date="2017-02" db="UniProtKB">
        <authorList>
            <consortium name="WormBaseParasite"/>
        </authorList>
    </citation>
    <scope>IDENTIFICATION</scope>
</reference>
<evidence type="ECO:0000313" key="1">
    <source>
        <dbReference type="Proteomes" id="UP000046393"/>
    </source>
</evidence>
<organism evidence="1 2">
    <name type="scientific">Syphacia muris</name>
    <dbReference type="NCBI Taxonomy" id="451379"/>
    <lineage>
        <taxon>Eukaryota</taxon>
        <taxon>Metazoa</taxon>
        <taxon>Ecdysozoa</taxon>
        <taxon>Nematoda</taxon>
        <taxon>Chromadorea</taxon>
        <taxon>Rhabditida</taxon>
        <taxon>Spirurina</taxon>
        <taxon>Oxyuridomorpha</taxon>
        <taxon>Oxyuroidea</taxon>
        <taxon>Oxyuridae</taxon>
        <taxon>Syphacia</taxon>
    </lineage>
</organism>
<dbReference type="Proteomes" id="UP000046393">
    <property type="component" value="Unplaced"/>
</dbReference>
<dbReference type="Gene3D" id="1.10.3210.10">
    <property type="entry name" value="Hypothetical protein af1432"/>
    <property type="match status" value="1"/>
</dbReference>
<keyword evidence="1" id="KW-1185">Reference proteome</keyword>
<proteinExistence type="predicted"/>
<accession>A0A0N5AG38</accession>
<evidence type="ECO:0000313" key="2">
    <source>
        <dbReference type="WBParaSite" id="SMUV_0000326701-mRNA-1"/>
    </source>
</evidence>
<name>A0A0N5AG38_9BILA</name>
<dbReference type="WBParaSite" id="SMUV_0000326701-mRNA-1">
    <property type="protein sequence ID" value="SMUV_0000326701-mRNA-1"/>
    <property type="gene ID" value="SMUV_0000326701"/>
</dbReference>